<dbReference type="CDD" id="cd01400">
    <property type="entry name" value="6PGL"/>
    <property type="match status" value="1"/>
</dbReference>
<evidence type="ECO:0000256" key="5">
    <source>
        <dbReference type="ARBA" id="ARBA00022490"/>
    </source>
</evidence>
<evidence type="ECO:0000256" key="3">
    <source>
        <dbReference type="ARBA" id="ARBA00004961"/>
    </source>
</evidence>
<keyword evidence="10" id="KW-1185">Reference proteome</keyword>
<dbReference type="GO" id="GO:0006098">
    <property type="term" value="P:pentose-phosphate shunt"/>
    <property type="evidence" value="ECO:0007669"/>
    <property type="project" value="InterPro"/>
</dbReference>
<comment type="caution">
    <text evidence="9">The sequence shown here is derived from an EMBL/GenBank/DDBJ whole genome shotgun (WGS) entry which is preliminary data.</text>
</comment>
<dbReference type="Gene3D" id="3.40.50.1360">
    <property type="match status" value="1"/>
</dbReference>
<evidence type="ECO:0000256" key="2">
    <source>
        <dbReference type="ARBA" id="ARBA00004496"/>
    </source>
</evidence>
<comment type="pathway">
    <text evidence="3">Carbohydrate degradation; pentose phosphate pathway; D-ribulose 5-phosphate from D-glucose 6-phosphate (oxidative stage): step 2/3.</text>
</comment>
<accession>A0A642VCE4</accession>
<dbReference type="VEuPathDB" id="FungiDB:TRICI_001484"/>
<evidence type="ECO:0000256" key="7">
    <source>
        <dbReference type="RuleBase" id="RU365095"/>
    </source>
</evidence>
<evidence type="ECO:0000313" key="10">
    <source>
        <dbReference type="Proteomes" id="UP000761534"/>
    </source>
</evidence>
<dbReference type="InterPro" id="IPR037171">
    <property type="entry name" value="NagB/RpiA_transferase-like"/>
</dbReference>
<evidence type="ECO:0000259" key="8">
    <source>
        <dbReference type="Pfam" id="PF01182"/>
    </source>
</evidence>
<evidence type="ECO:0000256" key="6">
    <source>
        <dbReference type="ARBA" id="ARBA00022801"/>
    </source>
</evidence>
<dbReference type="AlphaFoldDB" id="A0A642VCE4"/>
<dbReference type="PANTHER" id="PTHR11054">
    <property type="entry name" value="6-PHOSPHOGLUCONOLACTONASE"/>
    <property type="match status" value="1"/>
</dbReference>
<sequence>MSKVYAYSESGEVADATAEYIVKAQKEALKNKGVFNVAVSGGSLVKTLRIGLKDRTDVEWAKWRVYFADERLVPLDHEDSNYGLLKRELLDHLTGDKPKVYTINEHKCMNESSEETAIDYEGTMTETLGADGVLDLILLGCGPDGHTCSLFPGHALLQENSRLVAPIEDSPKPPPRRITITFPVLEAAKNIAFVAEGSGKAPILKEVFLTPNSSLPAAMVNNIAVRLNVPIAWFVNDAAVEGVNVTTSKF</sequence>
<gene>
    <name evidence="9" type="ORF">TRICI_001484</name>
</gene>
<dbReference type="OrthoDB" id="432544at2759"/>
<dbReference type="NCBIfam" id="TIGR01198">
    <property type="entry name" value="pgl"/>
    <property type="match status" value="1"/>
</dbReference>
<evidence type="ECO:0000256" key="4">
    <source>
        <dbReference type="ARBA" id="ARBA00010662"/>
    </source>
</evidence>
<feature type="domain" description="Glucosamine/galactosamine-6-phosphate isomerase" evidence="8">
    <location>
        <begin position="10"/>
        <end position="222"/>
    </location>
</feature>
<comment type="catalytic activity">
    <reaction evidence="1">
        <text>6-phospho-D-glucono-1,5-lactone + H2O = 6-phospho-D-gluconate + H(+)</text>
        <dbReference type="Rhea" id="RHEA:12556"/>
        <dbReference type="ChEBI" id="CHEBI:15377"/>
        <dbReference type="ChEBI" id="CHEBI:15378"/>
        <dbReference type="ChEBI" id="CHEBI:57955"/>
        <dbReference type="ChEBI" id="CHEBI:58759"/>
        <dbReference type="EC" id="3.1.1.31"/>
    </reaction>
</comment>
<keyword evidence="5" id="KW-0963">Cytoplasm</keyword>
<name>A0A642VCE4_9ASCO</name>
<dbReference type="InterPro" id="IPR005900">
    <property type="entry name" value="6-phosphogluconolactonase_DevB"/>
</dbReference>
<evidence type="ECO:0000313" key="9">
    <source>
        <dbReference type="EMBL" id="KAA8916375.1"/>
    </source>
</evidence>
<protein>
    <recommendedName>
        <fullName evidence="7">6-phosphogluconolactonase-like protein</fullName>
    </recommendedName>
</protein>
<dbReference type="InterPro" id="IPR039104">
    <property type="entry name" value="6PGL"/>
</dbReference>
<dbReference type="GO" id="GO:0005737">
    <property type="term" value="C:cytoplasm"/>
    <property type="evidence" value="ECO:0007669"/>
    <property type="project" value="UniProtKB-SubCell"/>
</dbReference>
<dbReference type="FunFam" id="3.40.50.1360:FF:000005">
    <property type="entry name" value="6-phosphogluconolactonase"/>
    <property type="match status" value="1"/>
</dbReference>
<dbReference type="SUPFAM" id="SSF100950">
    <property type="entry name" value="NagB/RpiA/CoA transferase-like"/>
    <property type="match status" value="1"/>
</dbReference>
<evidence type="ECO:0000256" key="1">
    <source>
        <dbReference type="ARBA" id="ARBA00000832"/>
    </source>
</evidence>
<comment type="subcellular location">
    <subcellularLocation>
        <location evidence="2">Cytoplasm</location>
    </subcellularLocation>
</comment>
<reference evidence="9" key="1">
    <citation type="journal article" date="2019" name="G3 (Bethesda)">
        <title>Genome Assemblies of Two Rare Opportunistic Yeast Pathogens: Diutina rugosa (syn. Candida rugosa) and Trichomonascus ciferrii (syn. Candida ciferrii).</title>
        <authorList>
            <person name="Mixao V."/>
            <person name="Saus E."/>
            <person name="Hansen A.P."/>
            <person name="Lass-Florl C."/>
            <person name="Gabaldon T."/>
        </authorList>
    </citation>
    <scope>NUCLEOTIDE SEQUENCE</scope>
    <source>
        <strain evidence="9">CBS 4856</strain>
    </source>
</reference>
<keyword evidence="6" id="KW-0378">Hydrolase</keyword>
<dbReference type="EMBL" id="SWFS01000105">
    <property type="protein sequence ID" value="KAA8916375.1"/>
    <property type="molecule type" value="Genomic_DNA"/>
</dbReference>
<dbReference type="GO" id="GO:0017057">
    <property type="term" value="F:6-phosphogluconolactonase activity"/>
    <property type="evidence" value="ECO:0007669"/>
    <property type="project" value="UniProtKB-EC"/>
</dbReference>
<dbReference type="Proteomes" id="UP000761534">
    <property type="component" value="Unassembled WGS sequence"/>
</dbReference>
<proteinExistence type="inferred from homology"/>
<organism evidence="9 10">
    <name type="scientific">Trichomonascus ciferrii</name>
    <dbReference type="NCBI Taxonomy" id="44093"/>
    <lineage>
        <taxon>Eukaryota</taxon>
        <taxon>Fungi</taxon>
        <taxon>Dikarya</taxon>
        <taxon>Ascomycota</taxon>
        <taxon>Saccharomycotina</taxon>
        <taxon>Dipodascomycetes</taxon>
        <taxon>Dipodascales</taxon>
        <taxon>Trichomonascaceae</taxon>
        <taxon>Trichomonascus</taxon>
        <taxon>Trichomonascus ciferrii complex</taxon>
    </lineage>
</organism>
<dbReference type="GO" id="GO:0005975">
    <property type="term" value="P:carbohydrate metabolic process"/>
    <property type="evidence" value="ECO:0007669"/>
    <property type="project" value="InterPro"/>
</dbReference>
<dbReference type="Pfam" id="PF01182">
    <property type="entry name" value="Glucosamine_iso"/>
    <property type="match status" value="1"/>
</dbReference>
<dbReference type="PANTHER" id="PTHR11054:SF24">
    <property type="entry name" value="6-PHOSPHOGLUCONOLACTONASE 3-RELATED"/>
    <property type="match status" value="1"/>
</dbReference>
<comment type="similarity">
    <text evidence="4 7">Belongs to the glucosamine/galactosamine-6-phosphate isomerase family. 6-phosphogluconolactonase subfamily.</text>
</comment>
<dbReference type="InterPro" id="IPR006148">
    <property type="entry name" value="Glc/Gal-6P_isomerase"/>
</dbReference>